<reference evidence="3" key="1">
    <citation type="journal article" date="2019" name="Int. J. Syst. Evol. Microbiol.">
        <title>The Global Catalogue of Microorganisms (GCM) 10K type strain sequencing project: providing services to taxonomists for standard genome sequencing and annotation.</title>
        <authorList>
            <consortium name="The Broad Institute Genomics Platform"/>
            <consortium name="The Broad Institute Genome Sequencing Center for Infectious Disease"/>
            <person name="Wu L."/>
            <person name="Ma J."/>
        </authorList>
    </citation>
    <scope>NUCLEOTIDE SEQUENCE [LARGE SCALE GENOMIC DNA]</scope>
    <source>
        <strain evidence="3">XZYJT-10</strain>
    </source>
</reference>
<organism evidence="2 3">
    <name type="scientific">Paractinoplanes rhizophilus</name>
    <dbReference type="NCBI Taxonomy" id="1416877"/>
    <lineage>
        <taxon>Bacteria</taxon>
        <taxon>Bacillati</taxon>
        <taxon>Actinomycetota</taxon>
        <taxon>Actinomycetes</taxon>
        <taxon>Micromonosporales</taxon>
        <taxon>Micromonosporaceae</taxon>
        <taxon>Paractinoplanes</taxon>
    </lineage>
</organism>
<gene>
    <name evidence="2" type="ORF">ACFQS1_20055</name>
</gene>
<sequence>MSDGEDEQQDEQPEEFLNRAARRAAKHKKHAHGVATAQTSDQPHGRGTVAVKRQQFGNRRTGG</sequence>
<feature type="compositionally biased region" description="Acidic residues" evidence="1">
    <location>
        <begin position="1"/>
        <end position="14"/>
    </location>
</feature>
<feature type="region of interest" description="Disordered" evidence="1">
    <location>
        <begin position="1"/>
        <end position="63"/>
    </location>
</feature>
<proteinExistence type="predicted"/>
<protein>
    <submittedName>
        <fullName evidence="2">Uncharacterized protein</fullName>
    </submittedName>
</protein>
<keyword evidence="3" id="KW-1185">Reference proteome</keyword>
<name>A0ABW2HSX9_9ACTN</name>
<evidence type="ECO:0000313" key="2">
    <source>
        <dbReference type="EMBL" id="MFC7276294.1"/>
    </source>
</evidence>
<comment type="caution">
    <text evidence="2">The sequence shown here is derived from an EMBL/GenBank/DDBJ whole genome shotgun (WGS) entry which is preliminary data.</text>
</comment>
<accession>A0ABW2HSX9</accession>
<dbReference type="RefSeq" id="WP_378970445.1">
    <property type="nucleotide sequence ID" value="NZ_JBHTBJ010000014.1"/>
</dbReference>
<dbReference type="Proteomes" id="UP001596548">
    <property type="component" value="Unassembled WGS sequence"/>
</dbReference>
<evidence type="ECO:0000313" key="3">
    <source>
        <dbReference type="Proteomes" id="UP001596548"/>
    </source>
</evidence>
<dbReference type="EMBL" id="JBHTBJ010000014">
    <property type="protein sequence ID" value="MFC7276294.1"/>
    <property type="molecule type" value="Genomic_DNA"/>
</dbReference>
<feature type="compositionally biased region" description="Basic residues" evidence="1">
    <location>
        <begin position="20"/>
        <end position="32"/>
    </location>
</feature>
<evidence type="ECO:0000256" key="1">
    <source>
        <dbReference type="SAM" id="MobiDB-lite"/>
    </source>
</evidence>